<evidence type="ECO:0000256" key="1">
    <source>
        <dbReference type="ARBA" id="ARBA00004141"/>
    </source>
</evidence>
<dbReference type="SUPFAM" id="SSF48652">
    <property type="entry name" value="Tetraspanin"/>
    <property type="match status" value="1"/>
</dbReference>
<keyword evidence="2 5" id="KW-0812">Transmembrane</keyword>
<keyword evidence="4 5" id="KW-0472">Membrane</keyword>
<gene>
    <name evidence="6" type="ORF">MSPICULIGERA_LOCUS23908</name>
</gene>
<keyword evidence="3 5" id="KW-1133">Transmembrane helix</keyword>
<name>A0AA36DEP9_9BILA</name>
<evidence type="ECO:0008006" key="8">
    <source>
        <dbReference type="Google" id="ProtNLM"/>
    </source>
</evidence>
<feature type="transmembrane region" description="Helical" evidence="5">
    <location>
        <begin position="30"/>
        <end position="48"/>
    </location>
</feature>
<evidence type="ECO:0000256" key="4">
    <source>
        <dbReference type="ARBA" id="ARBA00023136"/>
    </source>
</evidence>
<feature type="transmembrane region" description="Helical" evidence="5">
    <location>
        <begin position="199"/>
        <end position="224"/>
    </location>
</feature>
<evidence type="ECO:0000256" key="5">
    <source>
        <dbReference type="SAM" id="Phobius"/>
    </source>
</evidence>
<keyword evidence="7" id="KW-1185">Reference proteome</keyword>
<evidence type="ECO:0000256" key="3">
    <source>
        <dbReference type="ARBA" id="ARBA00022989"/>
    </source>
</evidence>
<accession>A0AA36DEP9</accession>
<reference evidence="6" key="1">
    <citation type="submission" date="2023-06" db="EMBL/GenBank/DDBJ databases">
        <authorList>
            <person name="Delattre M."/>
        </authorList>
    </citation>
    <scope>NUCLEOTIDE SEQUENCE</scope>
    <source>
        <strain evidence="6">AF72</strain>
    </source>
</reference>
<dbReference type="GO" id="GO:0016020">
    <property type="term" value="C:membrane"/>
    <property type="evidence" value="ECO:0007669"/>
    <property type="project" value="UniProtKB-SubCell"/>
</dbReference>
<comment type="caution">
    <text evidence="6">The sequence shown here is derived from an EMBL/GenBank/DDBJ whole genome shotgun (WGS) entry which is preliminary data.</text>
</comment>
<dbReference type="Pfam" id="PF00335">
    <property type="entry name" value="Tetraspanin"/>
    <property type="match status" value="1"/>
</dbReference>
<dbReference type="CDD" id="cd03127">
    <property type="entry name" value="tetraspanin_LEL"/>
    <property type="match status" value="1"/>
</dbReference>
<proteinExistence type="predicted"/>
<dbReference type="InterPro" id="IPR008952">
    <property type="entry name" value="Tetraspanin_EC2_sf"/>
</dbReference>
<evidence type="ECO:0000256" key="2">
    <source>
        <dbReference type="ARBA" id="ARBA00022692"/>
    </source>
</evidence>
<dbReference type="EMBL" id="CATQJA010002706">
    <property type="protein sequence ID" value="CAJ0585898.1"/>
    <property type="molecule type" value="Genomic_DNA"/>
</dbReference>
<feature type="non-terminal residue" evidence="6">
    <location>
        <position position="302"/>
    </location>
</feature>
<protein>
    <recommendedName>
        <fullName evidence="8">Tetraspanin</fullName>
    </recommendedName>
</protein>
<dbReference type="AlphaFoldDB" id="A0AA36DEP9"/>
<feature type="transmembrane region" description="Helical" evidence="5">
    <location>
        <begin position="69"/>
        <end position="87"/>
    </location>
</feature>
<comment type="subcellular location">
    <subcellularLocation>
        <location evidence="1">Membrane</location>
        <topology evidence="1">Multi-pass membrane protein</topology>
    </subcellularLocation>
</comment>
<sequence length="302" mass="34974">MAGPTAAPRPYHLRSLLVGCDSHPYLRDHFFNKVLFFYHIVFAVELFLTRFERFFKSAQRLSERCLGMYAMMFLIICVLHLSLLNWTRLEQEFQDGFKEGFRQYNRSDIAMVALNQMQANLGCCGYTGLHDYYQPFRISDELSNFKFSLCETGSCFPVSCCRTAQCQRLLDPKHVSKFLHETLHQKGCREAFFENRVSAIPGVFFILVPLVLQVLTAPFVSLLYTSNALLDAKGLDADDPVEGYMFPFLWPTLHVVIKEMRREAVDDQLVEESSKLEFERAAKWEELYRRLLAPAAEKQQTA</sequence>
<organism evidence="6 7">
    <name type="scientific">Mesorhabditis spiculigera</name>
    <dbReference type="NCBI Taxonomy" id="96644"/>
    <lineage>
        <taxon>Eukaryota</taxon>
        <taxon>Metazoa</taxon>
        <taxon>Ecdysozoa</taxon>
        <taxon>Nematoda</taxon>
        <taxon>Chromadorea</taxon>
        <taxon>Rhabditida</taxon>
        <taxon>Rhabditina</taxon>
        <taxon>Rhabditomorpha</taxon>
        <taxon>Rhabditoidea</taxon>
        <taxon>Rhabditidae</taxon>
        <taxon>Mesorhabditinae</taxon>
        <taxon>Mesorhabditis</taxon>
    </lineage>
</organism>
<dbReference type="Gene3D" id="1.10.1450.10">
    <property type="entry name" value="Tetraspanin"/>
    <property type="match status" value="1"/>
</dbReference>
<evidence type="ECO:0000313" key="6">
    <source>
        <dbReference type="EMBL" id="CAJ0585898.1"/>
    </source>
</evidence>
<dbReference type="Proteomes" id="UP001177023">
    <property type="component" value="Unassembled WGS sequence"/>
</dbReference>
<dbReference type="InterPro" id="IPR018499">
    <property type="entry name" value="Tetraspanin/Peripherin"/>
</dbReference>
<evidence type="ECO:0000313" key="7">
    <source>
        <dbReference type="Proteomes" id="UP001177023"/>
    </source>
</evidence>